<organism evidence="2 3">
    <name type="scientific">Chryseobacterium mucoviscidosis</name>
    <dbReference type="NCBI Taxonomy" id="1945581"/>
    <lineage>
        <taxon>Bacteria</taxon>
        <taxon>Pseudomonadati</taxon>
        <taxon>Bacteroidota</taxon>
        <taxon>Flavobacteriia</taxon>
        <taxon>Flavobacteriales</taxon>
        <taxon>Weeksellaceae</taxon>
        <taxon>Chryseobacterium group</taxon>
        <taxon>Chryseobacterium</taxon>
    </lineage>
</organism>
<feature type="signal peptide" evidence="1">
    <location>
        <begin position="1"/>
        <end position="19"/>
    </location>
</feature>
<gene>
    <name evidence="2" type="ORF">B0E34_03545</name>
</gene>
<keyword evidence="3" id="KW-1185">Reference proteome</keyword>
<dbReference type="Proteomes" id="UP000196355">
    <property type="component" value="Unassembled WGS sequence"/>
</dbReference>
<evidence type="ECO:0000256" key="1">
    <source>
        <dbReference type="SAM" id="SignalP"/>
    </source>
</evidence>
<dbReference type="AlphaFoldDB" id="A0A202CAT0"/>
<accession>A0A202CAT0</accession>
<dbReference type="EMBL" id="MVAG01000074">
    <property type="protein sequence ID" value="OVE60685.1"/>
    <property type="molecule type" value="Genomic_DNA"/>
</dbReference>
<evidence type="ECO:0000313" key="2">
    <source>
        <dbReference type="EMBL" id="OVE60685.1"/>
    </source>
</evidence>
<evidence type="ECO:0000313" key="3">
    <source>
        <dbReference type="Proteomes" id="UP000196355"/>
    </source>
</evidence>
<feature type="chain" id="PRO_5012194083" description="DUF1795 domain-containing protein" evidence="1">
    <location>
        <begin position="20"/>
        <end position="194"/>
    </location>
</feature>
<reference evidence="3" key="1">
    <citation type="submission" date="2017-02" db="EMBL/GenBank/DDBJ databases">
        <authorList>
            <person name="Tetz G."/>
            <person name="Tetz V."/>
        </authorList>
    </citation>
    <scope>NUCLEOTIDE SEQUENCE [LARGE SCALE GENOMIC DNA]</scope>
    <source>
        <strain evidence="3">VT16-26</strain>
    </source>
</reference>
<keyword evidence="1" id="KW-0732">Signal</keyword>
<proteinExistence type="predicted"/>
<name>A0A202CAT0_9FLAO</name>
<sequence length="194" mass="22632">MKSFFYILFSIVISSNLYAQNSGSMFYSTEFKWKIQIPEGFEKVDHEEWARFQGKGEQALEKTVGQDVINQSKTIFVVKSGNFNYLETNYQPFDTKTDGSYEEANAFINDIVYKSFKENMPNTKVTNTRTKEKINNLLFYKNTFEIALPNGISMKMLMFSRLFGKKDFSVNIMFMDPEKGDEMLTAWKNSIFNN</sequence>
<evidence type="ECO:0008006" key="4">
    <source>
        <dbReference type="Google" id="ProtNLM"/>
    </source>
</evidence>
<comment type="caution">
    <text evidence="2">The sequence shown here is derived from an EMBL/GenBank/DDBJ whole genome shotgun (WGS) entry which is preliminary data.</text>
</comment>
<protein>
    <recommendedName>
        <fullName evidence="4">DUF1795 domain-containing protein</fullName>
    </recommendedName>
</protein>